<accession>A0AAE1WFN6</accession>
<comment type="caution">
    <text evidence="1">The sequence shown here is derived from an EMBL/GenBank/DDBJ whole genome shotgun (WGS) entry which is preliminary data.</text>
</comment>
<keyword evidence="2" id="KW-1185">Reference proteome</keyword>
<sequence length="107" mass="11675">MGWSGIGEILSAVHGFNTGIPYVQNYEGPEMASFSCWASSPSNALCGKCSSWKLCTSIVHSTHCDIIYAASSASHYGVQLLTRHNEDDHVSRISCKELRFAVSSPEY</sequence>
<dbReference type="Proteomes" id="UP001289374">
    <property type="component" value="Unassembled WGS sequence"/>
</dbReference>
<evidence type="ECO:0000313" key="1">
    <source>
        <dbReference type="EMBL" id="KAK4392397.1"/>
    </source>
</evidence>
<dbReference type="AlphaFoldDB" id="A0AAE1WFN6"/>
<protein>
    <submittedName>
        <fullName evidence="1">Uncharacterized protein</fullName>
    </submittedName>
</protein>
<gene>
    <name evidence="1" type="ORF">Sango_2017500</name>
</gene>
<evidence type="ECO:0000313" key="2">
    <source>
        <dbReference type="Proteomes" id="UP001289374"/>
    </source>
</evidence>
<dbReference type="EMBL" id="JACGWL010000011">
    <property type="protein sequence ID" value="KAK4392397.1"/>
    <property type="molecule type" value="Genomic_DNA"/>
</dbReference>
<proteinExistence type="predicted"/>
<reference evidence="1" key="2">
    <citation type="journal article" date="2024" name="Plant">
        <title>Genomic evolution and insights into agronomic trait innovations of Sesamum species.</title>
        <authorList>
            <person name="Miao H."/>
            <person name="Wang L."/>
            <person name="Qu L."/>
            <person name="Liu H."/>
            <person name="Sun Y."/>
            <person name="Le M."/>
            <person name="Wang Q."/>
            <person name="Wei S."/>
            <person name="Zheng Y."/>
            <person name="Lin W."/>
            <person name="Duan Y."/>
            <person name="Cao H."/>
            <person name="Xiong S."/>
            <person name="Wang X."/>
            <person name="Wei L."/>
            <person name="Li C."/>
            <person name="Ma Q."/>
            <person name="Ju M."/>
            <person name="Zhao R."/>
            <person name="Li G."/>
            <person name="Mu C."/>
            <person name="Tian Q."/>
            <person name="Mei H."/>
            <person name="Zhang T."/>
            <person name="Gao T."/>
            <person name="Zhang H."/>
        </authorList>
    </citation>
    <scope>NUCLEOTIDE SEQUENCE</scope>
    <source>
        <strain evidence="1">K16</strain>
    </source>
</reference>
<organism evidence="1 2">
    <name type="scientific">Sesamum angolense</name>
    <dbReference type="NCBI Taxonomy" id="2727404"/>
    <lineage>
        <taxon>Eukaryota</taxon>
        <taxon>Viridiplantae</taxon>
        <taxon>Streptophyta</taxon>
        <taxon>Embryophyta</taxon>
        <taxon>Tracheophyta</taxon>
        <taxon>Spermatophyta</taxon>
        <taxon>Magnoliopsida</taxon>
        <taxon>eudicotyledons</taxon>
        <taxon>Gunneridae</taxon>
        <taxon>Pentapetalae</taxon>
        <taxon>asterids</taxon>
        <taxon>lamiids</taxon>
        <taxon>Lamiales</taxon>
        <taxon>Pedaliaceae</taxon>
        <taxon>Sesamum</taxon>
    </lineage>
</organism>
<reference evidence="1" key="1">
    <citation type="submission" date="2020-06" db="EMBL/GenBank/DDBJ databases">
        <authorList>
            <person name="Li T."/>
            <person name="Hu X."/>
            <person name="Zhang T."/>
            <person name="Song X."/>
            <person name="Zhang H."/>
            <person name="Dai N."/>
            <person name="Sheng W."/>
            <person name="Hou X."/>
            <person name="Wei L."/>
        </authorList>
    </citation>
    <scope>NUCLEOTIDE SEQUENCE</scope>
    <source>
        <strain evidence="1">K16</strain>
        <tissue evidence="1">Leaf</tissue>
    </source>
</reference>
<name>A0AAE1WFN6_9LAMI</name>